<keyword evidence="3" id="KW-1185">Reference proteome</keyword>
<dbReference type="InterPro" id="IPR050282">
    <property type="entry name" value="Cycloisomerase_2"/>
</dbReference>
<dbReference type="EMBL" id="RZNX01000003">
    <property type="protein sequence ID" value="RUT31664.1"/>
    <property type="molecule type" value="Genomic_DNA"/>
</dbReference>
<comment type="similarity">
    <text evidence="1">Belongs to the cycloisomerase 2 family.</text>
</comment>
<dbReference type="InterPro" id="IPR019405">
    <property type="entry name" value="Lactonase_7-beta_prop"/>
</dbReference>
<reference evidence="2 3" key="1">
    <citation type="submission" date="2018-12" db="EMBL/GenBank/DDBJ databases">
        <authorList>
            <person name="Sun L."/>
            <person name="Chen Z."/>
        </authorList>
    </citation>
    <scope>NUCLEOTIDE SEQUENCE [LARGE SCALE GENOMIC DNA]</scope>
    <source>
        <strain evidence="2 3">3-5-3</strain>
    </source>
</reference>
<dbReference type="PANTHER" id="PTHR30344">
    <property type="entry name" value="6-PHOSPHOGLUCONOLACTONASE-RELATED"/>
    <property type="match status" value="1"/>
</dbReference>
<evidence type="ECO:0000313" key="3">
    <source>
        <dbReference type="Proteomes" id="UP000272464"/>
    </source>
</evidence>
<dbReference type="InterPro" id="IPR011048">
    <property type="entry name" value="Haem_d1_sf"/>
</dbReference>
<dbReference type="OrthoDB" id="9790815at2"/>
<proteinExistence type="inferred from homology"/>
<dbReference type="SUPFAM" id="SSF51004">
    <property type="entry name" value="C-terminal (heme d1) domain of cytochrome cd1-nitrite reductase"/>
    <property type="match status" value="1"/>
</dbReference>
<dbReference type="AlphaFoldDB" id="A0A3S1JNT2"/>
<organism evidence="2 3">
    <name type="scientific">Paenibacillus zeisoli</name>
    <dbReference type="NCBI Taxonomy" id="2496267"/>
    <lineage>
        <taxon>Bacteria</taxon>
        <taxon>Bacillati</taxon>
        <taxon>Bacillota</taxon>
        <taxon>Bacilli</taxon>
        <taxon>Bacillales</taxon>
        <taxon>Paenibacillaceae</taxon>
        <taxon>Paenibacillus</taxon>
    </lineage>
</organism>
<dbReference type="Gene3D" id="2.130.10.10">
    <property type="entry name" value="YVTN repeat-like/Quinoprotein amine dehydrogenase"/>
    <property type="match status" value="1"/>
</dbReference>
<dbReference type="InterPro" id="IPR015943">
    <property type="entry name" value="WD40/YVTN_repeat-like_dom_sf"/>
</dbReference>
<evidence type="ECO:0000313" key="2">
    <source>
        <dbReference type="EMBL" id="RUT31664.1"/>
    </source>
</evidence>
<gene>
    <name evidence="2" type="ORF">EJP77_09745</name>
</gene>
<dbReference type="Proteomes" id="UP000272464">
    <property type="component" value="Unassembled WGS sequence"/>
</dbReference>
<evidence type="ECO:0000256" key="1">
    <source>
        <dbReference type="ARBA" id="ARBA00005564"/>
    </source>
</evidence>
<accession>A0A3S1JNT2</accession>
<comment type="caution">
    <text evidence="2">The sequence shown here is derived from an EMBL/GenBank/DDBJ whole genome shotgun (WGS) entry which is preliminary data.</text>
</comment>
<dbReference type="PANTHER" id="PTHR30344:SF1">
    <property type="entry name" value="6-PHOSPHOGLUCONOLACTONASE"/>
    <property type="match status" value="1"/>
</dbReference>
<sequence length="357" mass="38950">MTNQSQENDILLYVGSYASAEDGGIHLAALNKETGELRLIQSTSGIENPSFVIVNEEGTRLYSVAELEDGQVAAYEINQEDASLRELSREPTGGFAPCYVSYTPGPEGQLFVVNYMSAEVSSYNLDGNGAIKELASRVKHVGKGLREDRQEAAHAHSIVLDRSGKFAYVSDLGMDQIVIYRVEDGKLVTHREIKLPPGSGPRHFKIHSSGQWAYGINELNNTVTAYSIDEPRGDLGILQHISTIPEDFTAETTSAELAISPCGRYLYGSNRGHDSIVRYRIDQESGKLSDPQWVSSGGEGPRHFLIVPGGYLLAAHQYSDNLVSFRIDSETGIPRETGHELHLGKPVCTALAKPSQG</sequence>
<dbReference type="RefSeq" id="WP_127199045.1">
    <property type="nucleotide sequence ID" value="NZ_RZNX01000003.1"/>
</dbReference>
<dbReference type="Pfam" id="PF10282">
    <property type="entry name" value="Lactonase"/>
    <property type="match status" value="1"/>
</dbReference>
<dbReference type="GO" id="GO:0017057">
    <property type="term" value="F:6-phosphogluconolactonase activity"/>
    <property type="evidence" value="ECO:0007669"/>
    <property type="project" value="TreeGrafter"/>
</dbReference>
<protein>
    <submittedName>
        <fullName evidence="2">Lactonase family protein</fullName>
    </submittedName>
</protein>
<name>A0A3S1JNT2_9BACL</name>